<dbReference type="InterPro" id="IPR050164">
    <property type="entry name" value="Peptidase_C19"/>
</dbReference>
<feature type="domain" description="UBA" evidence="16">
    <location>
        <begin position="676"/>
        <end position="716"/>
    </location>
</feature>
<dbReference type="InterPro" id="IPR041432">
    <property type="entry name" value="UBP13_Znf-UBP_var"/>
</dbReference>
<dbReference type="GO" id="GO:0005634">
    <property type="term" value="C:nucleus"/>
    <property type="evidence" value="ECO:0007669"/>
    <property type="project" value="TreeGrafter"/>
</dbReference>
<dbReference type="InterPro" id="IPR015940">
    <property type="entry name" value="UBA"/>
</dbReference>
<dbReference type="PANTHER" id="PTHR24006">
    <property type="entry name" value="UBIQUITIN CARBOXYL-TERMINAL HYDROLASE"/>
    <property type="match status" value="1"/>
</dbReference>
<dbReference type="Pfam" id="PF17807">
    <property type="entry name" value="zf-UBP_var"/>
    <property type="match status" value="1"/>
</dbReference>
<dbReference type="PROSITE" id="PS50271">
    <property type="entry name" value="ZF_UBP"/>
    <property type="match status" value="1"/>
</dbReference>
<dbReference type="InterPro" id="IPR016652">
    <property type="entry name" value="Ubiquitinyl_hydrolase"/>
</dbReference>
<dbReference type="GO" id="GO:0016579">
    <property type="term" value="P:protein deubiquitination"/>
    <property type="evidence" value="ECO:0007669"/>
    <property type="project" value="InterPro"/>
</dbReference>
<comment type="catalytic activity">
    <reaction evidence="1 11 15">
        <text>Thiol-dependent hydrolysis of ester, thioester, amide, peptide and isopeptide bonds formed by the C-terminal Gly of ubiquitin (a 76-residue protein attached to proteins as an intracellular targeting signal).</text>
        <dbReference type="EC" id="3.4.19.12"/>
    </reaction>
</comment>
<dbReference type="GO" id="GO:0005829">
    <property type="term" value="C:cytosol"/>
    <property type="evidence" value="ECO:0007669"/>
    <property type="project" value="TreeGrafter"/>
</dbReference>
<evidence type="ECO:0000256" key="12">
    <source>
        <dbReference type="PIRSR" id="PIRSR016308-1"/>
    </source>
</evidence>
<dbReference type="InterPro" id="IPR018200">
    <property type="entry name" value="USP_CS"/>
</dbReference>
<keyword evidence="5" id="KW-0677">Repeat</keyword>
<dbReference type="EC" id="3.4.19.12" evidence="11 15"/>
<feature type="binding site" evidence="13">
    <location>
        <position position="203"/>
    </location>
    <ligand>
        <name>Zn(2+)</name>
        <dbReference type="ChEBI" id="CHEBI:29105"/>
    </ligand>
</feature>
<feature type="active site" description="Nucleophile" evidence="12">
    <location>
        <position position="319"/>
    </location>
</feature>
<dbReference type="InterPro" id="IPR009060">
    <property type="entry name" value="UBA-like_sf"/>
</dbReference>
<dbReference type="eggNOG" id="KOG0944">
    <property type="taxonomic scope" value="Eukaryota"/>
</dbReference>
<dbReference type="FunFam" id="1.10.8.10:FF:000086">
    <property type="entry name" value="Ubiquitin carboxyl-terminal hydrolase"/>
    <property type="match status" value="1"/>
</dbReference>
<dbReference type="PROSITE" id="PS00973">
    <property type="entry name" value="USP_2"/>
    <property type="match status" value="1"/>
</dbReference>
<dbReference type="Gene3D" id="3.90.70.10">
    <property type="entry name" value="Cysteine proteinases"/>
    <property type="match status" value="1"/>
</dbReference>
<dbReference type="PhylomeDB" id="A0A0D2UBU1"/>
<evidence type="ECO:0000256" key="6">
    <source>
        <dbReference type="ARBA" id="ARBA00022771"/>
    </source>
</evidence>
<dbReference type="CDD" id="cd14386">
    <property type="entry name" value="UBA2_UBP5"/>
    <property type="match status" value="1"/>
</dbReference>
<dbReference type="SUPFAM" id="SSF57850">
    <property type="entry name" value="RING/U-box"/>
    <property type="match status" value="2"/>
</dbReference>
<dbReference type="FunCoup" id="A0A0D2UBU1">
    <property type="interactions" value="571"/>
</dbReference>
<dbReference type="Proteomes" id="UP000008743">
    <property type="component" value="Unassembled WGS sequence"/>
</dbReference>
<dbReference type="InterPro" id="IPR001607">
    <property type="entry name" value="Znf_UBP"/>
</dbReference>
<protein>
    <recommendedName>
        <fullName evidence="11 15">Ubiquitin carboxyl-terminal hydrolase</fullName>
        <ecNumber evidence="11 15">3.4.19.12</ecNumber>
    </recommendedName>
</protein>
<keyword evidence="7 11" id="KW-0833">Ubl conjugation pathway</keyword>
<dbReference type="GO" id="GO:0006508">
    <property type="term" value="P:proteolysis"/>
    <property type="evidence" value="ECO:0007669"/>
    <property type="project" value="UniProtKB-KW"/>
</dbReference>
<dbReference type="SMART" id="SM00165">
    <property type="entry name" value="UBA"/>
    <property type="match status" value="2"/>
</dbReference>
<name>A0A0D2UBU1_CAPO3</name>
<dbReference type="SUPFAM" id="SSF46934">
    <property type="entry name" value="UBA-like"/>
    <property type="match status" value="1"/>
</dbReference>
<feature type="active site" description="Proton acceptor" evidence="12">
    <location>
        <position position="766"/>
    </location>
</feature>
<dbReference type="InterPro" id="IPR028889">
    <property type="entry name" value="USP"/>
</dbReference>
<feature type="binding site" evidence="13">
    <location>
        <position position="186"/>
    </location>
    <ligand>
        <name>Zn(2+)</name>
        <dbReference type="ChEBI" id="CHEBI:29105"/>
    </ligand>
</feature>
<evidence type="ECO:0000256" key="5">
    <source>
        <dbReference type="ARBA" id="ARBA00022737"/>
    </source>
</evidence>
<dbReference type="InterPro" id="IPR038765">
    <property type="entry name" value="Papain-like_cys_pep_sf"/>
</dbReference>
<dbReference type="AlphaFoldDB" id="A0A0D2UBU1"/>
<evidence type="ECO:0000256" key="1">
    <source>
        <dbReference type="ARBA" id="ARBA00000707"/>
    </source>
</evidence>
<dbReference type="PROSITE" id="PS50235">
    <property type="entry name" value="USP_3"/>
    <property type="match status" value="1"/>
</dbReference>
<evidence type="ECO:0000313" key="20">
    <source>
        <dbReference type="Proteomes" id="UP000008743"/>
    </source>
</evidence>
<dbReference type="InterPro" id="IPR001394">
    <property type="entry name" value="Peptidase_C19_UCH"/>
</dbReference>
<dbReference type="SUPFAM" id="SSF54001">
    <property type="entry name" value="Cysteine proteinases"/>
    <property type="match status" value="1"/>
</dbReference>
<evidence type="ECO:0000256" key="15">
    <source>
        <dbReference type="RuleBase" id="RU366025"/>
    </source>
</evidence>
<feature type="domain" description="UBP-type" evidence="18">
    <location>
        <begin position="158"/>
        <end position="268"/>
    </location>
</feature>
<dbReference type="PROSITE" id="PS00972">
    <property type="entry name" value="USP_1"/>
    <property type="match status" value="1"/>
</dbReference>
<evidence type="ECO:0000259" key="17">
    <source>
        <dbReference type="PROSITE" id="PS50235"/>
    </source>
</evidence>
<dbReference type="FunFam" id="3.30.40.10:FF:000396">
    <property type="entry name" value="Ubiquitin carboxyl-terminal hydrolase"/>
    <property type="match status" value="1"/>
</dbReference>
<dbReference type="Pfam" id="PF00627">
    <property type="entry name" value="UBA"/>
    <property type="match status" value="1"/>
</dbReference>
<sequence>MASSCPHLRSYRAATLARGTSVFKEECSQCFNNQDDASGISVCLHCFNPECDKHGSVHAAAKAHPLALVIKRTPVQAPEADAPAKITKLAIGVAGGAEASEQKYTFSWHVRCFVCNFPEVSLFDPAVTPAITSTASSIMAAESGDKRAEVKAWELEIEACQHTRQLDQLARDAPLAGKSLATCNECSINSNLWLCLACGHLGCGRRNYDGTGGNNHAVDHFASTKHGVVCKMGTITAEGTADIYCYTCDETRLDPHLAQHLRHFGIELGDRQVTEKTTTELQLERNLKFDFSMTTVDGKPLTPVYGNGLTGLENLGNSCYMASVMQVIFSLPTFRQTYCPPSAALEHRLACQQQSHLKCFPCQMEKLAEGLWSGKYSVAKPAPTPVVGAASAAAPEAPPVEQGIRPLMFKSLIGADHPEFATMRQQDALEFFQYFCTQLEQQERVRLGTVSEGRLPSYVFDFTLEERLQCQTCHGVRYSRANSNLVSVPLVPSTTTSKDPKKLPPMPKERATFDESIALFTADEMVEFRCPTCGQQPAGASKRQRFLSTPEVLVLNAKRFVYEDWVPRKLDIDFQVPETIDLSAFLAGEHAADEHALPEGQAAAPASAPAGPQFDAAIVSQLQDFGFPVIRAQKAALAVQNAGVEPAMNWLLEHMEDPDIDTPLVTASAPNPANVAVDENQVSMLADMGFSRAQAIRALKETGGNAERAVDWLFSHPDVTGDEVAMDTSDGAAAATALPVLGNQRKPVYHLAGLVTHKGPSVHSGHYVAHVLKDGQWVFFNDNKVALDPSPPVGAAYMYIFIKE</sequence>
<dbReference type="InterPro" id="IPR013083">
    <property type="entry name" value="Znf_RING/FYVE/PHD"/>
</dbReference>
<dbReference type="SMART" id="SM00290">
    <property type="entry name" value="ZnF_UBP"/>
    <property type="match status" value="2"/>
</dbReference>
<feature type="binding site" evidence="13">
    <location>
        <position position="216"/>
    </location>
    <ligand>
        <name>Zn(2+)</name>
        <dbReference type="ChEBI" id="CHEBI:29105"/>
    </ligand>
</feature>
<proteinExistence type="inferred from homology"/>
<dbReference type="PANTHER" id="PTHR24006:SF664">
    <property type="entry name" value="UBIQUITIN CARBOXYL-TERMINAL HYDROLASE"/>
    <property type="match status" value="1"/>
</dbReference>
<evidence type="ECO:0000256" key="14">
    <source>
        <dbReference type="PROSITE-ProRule" id="PRU00502"/>
    </source>
</evidence>
<evidence type="ECO:0000256" key="9">
    <source>
        <dbReference type="ARBA" id="ARBA00022807"/>
    </source>
</evidence>
<organism evidence="19 20">
    <name type="scientific">Capsaspora owczarzaki (strain ATCC 30864)</name>
    <dbReference type="NCBI Taxonomy" id="595528"/>
    <lineage>
        <taxon>Eukaryota</taxon>
        <taxon>Filasterea</taxon>
        <taxon>Capsaspora</taxon>
    </lineage>
</organism>
<keyword evidence="6 14" id="KW-0863">Zinc-finger</keyword>
<keyword evidence="8 11" id="KW-0378">Hydrolase</keyword>
<dbReference type="GO" id="GO:0004843">
    <property type="term" value="F:cysteine-type deubiquitinase activity"/>
    <property type="evidence" value="ECO:0007669"/>
    <property type="project" value="UniProtKB-UniRule"/>
</dbReference>
<evidence type="ECO:0000256" key="2">
    <source>
        <dbReference type="ARBA" id="ARBA00009085"/>
    </source>
</evidence>
<feature type="domain" description="USP" evidence="17">
    <location>
        <begin position="310"/>
        <end position="804"/>
    </location>
</feature>
<evidence type="ECO:0000256" key="3">
    <source>
        <dbReference type="ARBA" id="ARBA00022670"/>
    </source>
</evidence>
<keyword evidence="3 11" id="KW-0645">Protease</keyword>
<evidence type="ECO:0000256" key="4">
    <source>
        <dbReference type="ARBA" id="ARBA00022723"/>
    </source>
</evidence>
<dbReference type="OrthoDB" id="361536at2759"/>
<keyword evidence="9 11" id="KW-0788">Thiol protease</keyword>
<dbReference type="CDD" id="cd14295">
    <property type="entry name" value="UBA1_atUBP14"/>
    <property type="match status" value="1"/>
</dbReference>
<keyword evidence="20" id="KW-1185">Reference proteome</keyword>
<dbReference type="InParanoid" id="A0A0D2UBU1"/>
<keyword evidence="10 11" id="KW-0862">Zinc</keyword>
<evidence type="ECO:0000259" key="16">
    <source>
        <dbReference type="PROSITE" id="PS50030"/>
    </source>
</evidence>
<dbReference type="Pfam" id="PF00443">
    <property type="entry name" value="UCH"/>
    <property type="match status" value="1"/>
</dbReference>
<dbReference type="PROSITE" id="PS50030">
    <property type="entry name" value="UBA"/>
    <property type="match status" value="1"/>
</dbReference>
<evidence type="ECO:0000256" key="10">
    <source>
        <dbReference type="ARBA" id="ARBA00022833"/>
    </source>
</evidence>
<evidence type="ECO:0000259" key="18">
    <source>
        <dbReference type="PROSITE" id="PS50271"/>
    </source>
</evidence>
<dbReference type="Gene3D" id="1.10.8.10">
    <property type="entry name" value="DNA helicase RuvA subunit, C-terminal domain"/>
    <property type="match status" value="2"/>
</dbReference>
<evidence type="ECO:0000256" key="7">
    <source>
        <dbReference type="ARBA" id="ARBA00022786"/>
    </source>
</evidence>
<dbReference type="GO" id="GO:0008270">
    <property type="term" value="F:zinc ion binding"/>
    <property type="evidence" value="ECO:0007669"/>
    <property type="project" value="UniProtKB-UniRule"/>
</dbReference>
<feature type="binding site" evidence="13">
    <location>
        <position position="183"/>
    </location>
    <ligand>
        <name>Zn(2+)</name>
        <dbReference type="ChEBI" id="CHEBI:29105"/>
    </ligand>
</feature>
<dbReference type="STRING" id="595528.A0A0D2UBU1"/>
<evidence type="ECO:0000256" key="8">
    <source>
        <dbReference type="ARBA" id="ARBA00022801"/>
    </source>
</evidence>
<keyword evidence="4 11" id="KW-0479">Metal-binding</keyword>
<evidence type="ECO:0000256" key="11">
    <source>
        <dbReference type="PIRNR" id="PIRNR016308"/>
    </source>
</evidence>
<dbReference type="PIRSF" id="PIRSF016308">
    <property type="entry name" value="UBP"/>
    <property type="match status" value="1"/>
</dbReference>
<reference evidence="20" key="1">
    <citation type="submission" date="2011-02" db="EMBL/GenBank/DDBJ databases">
        <title>The Genome Sequence of Capsaspora owczarzaki ATCC 30864.</title>
        <authorList>
            <person name="Russ C."/>
            <person name="Cuomo C."/>
            <person name="Burger G."/>
            <person name="Gray M.W."/>
            <person name="Holland P.W.H."/>
            <person name="King N."/>
            <person name="Lang F.B.F."/>
            <person name="Roger A.J."/>
            <person name="Ruiz-Trillo I."/>
            <person name="Young S.K."/>
            <person name="Zeng Q."/>
            <person name="Gargeya S."/>
            <person name="Alvarado L."/>
            <person name="Berlin A."/>
            <person name="Chapman S.B."/>
            <person name="Chen Z."/>
            <person name="Freedman E."/>
            <person name="Gellesch M."/>
            <person name="Goldberg J."/>
            <person name="Griggs A."/>
            <person name="Gujja S."/>
            <person name="Heilman E."/>
            <person name="Heiman D."/>
            <person name="Howarth C."/>
            <person name="Mehta T."/>
            <person name="Neiman D."/>
            <person name="Pearson M."/>
            <person name="Roberts A."/>
            <person name="Saif S."/>
            <person name="Shea T."/>
            <person name="Shenoy N."/>
            <person name="Sisk P."/>
            <person name="Stolte C."/>
            <person name="Sykes S."/>
            <person name="White J."/>
            <person name="Yandava C."/>
            <person name="Haas B."/>
            <person name="Nusbaum C."/>
            <person name="Birren B."/>
        </authorList>
    </citation>
    <scope>NUCLEOTIDE SEQUENCE</scope>
    <source>
        <strain evidence="20">ATCC 30864</strain>
    </source>
</reference>
<gene>
    <name evidence="19" type="ORF">CAOG_003453</name>
</gene>
<dbReference type="EMBL" id="KE346363">
    <property type="protein sequence ID" value="KJE92496.1"/>
    <property type="molecule type" value="Genomic_DNA"/>
</dbReference>
<evidence type="ECO:0000313" key="19">
    <source>
        <dbReference type="EMBL" id="KJE92496.1"/>
    </source>
</evidence>
<dbReference type="Pfam" id="PF02148">
    <property type="entry name" value="zf-UBP"/>
    <property type="match status" value="1"/>
</dbReference>
<dbReference type="Gene3D" id="3.30.40.10">
    <property type="entry name" value="Zinc/RING finger domain, C3HC4 (zinc finger)"/>
    <property type="match status" value="2"/>
</dbReference>
<comment type="similarity">
    <text evidence="2 11 15">Belongs to the peptidase C19 family.</text>
</comment>
<evidence type="ECO:0000256" key="13">
    <source>
        <dbReference type="PIRSR" id="PIRSR016308-3"/>
    </source>
</evidence>
<accession>A0A0D2UBU1</accession>